<dbReference type="Pfam" id="PF13559">
    <property type="entry name" value="DUF4129"/>
    <property type="match status" value="1"/>
</dbReference>
<dbReference type="KEGG" id="apre:CNX65_03410"/>
<accession>A0A290Z0C5</accession>
<feature type="transmembrane region" description="Helical" evidence="1">
    <location>
        <begin position="62"/>
        <end position="85"/>
    </location>
</feature>
<evidence type="ECO:0000256" key="2">
    <source>
        <dbReference type="SAM" id="SignalP"/>
    </source>
</evidence>
<protein>
    <recommendedName>
        <fullName evidence="3">Protein-glutamine gamma-glutamyltransferase-like C-terminal domain-containing protein</fullName>
    </recommendedName>
</protein>
<dbReference type="RefSeq" id="WP_096491459.1">
    <property type="nucleotide sequence ID" value="NZ_CP023445.1"/>
</dbReference>
<feature type="signal peptide" evidence="2">
    <location>
        <begin position="1"/>
        <end position="21"/>
    </location>
</feature>
<feature type="domain" description="Protein-glutamine gamma-glutamyltransferase-like C-terminal" evidence="3">
    <location>
        <begin position="142"/>
        <end position="211"/>
    </location>
</feature>
<keyword evidence="2" id="KW-0732">Signal</keyword>
<feature type="chain" id="PRO_5039391279" description="Protein-glutamine gamma-glutamyltransferase-like C-terminal domain-containing protein" evidence="2">
    <location>
        <begin position="22"/>
        <end position="223"/>
    </location>
</feature>
<sequence>MRPRAALLLATGTCLVLAALAALGSSPVEYRAPTPTPPTPLTGTTWTIELPPAPATPPEASAAFTLFTIVVAVAALVLFLVLLALHLLNRRPKRRAATGRSGWVEAVVPGPPPPELVTGARRALSDLSAPDAGPPGDAVVAAWLALERAASASGVARAPHETATEFTTALLDRHHVDPAATTALRRTYQRARFGSAEVTAADVRTATTALEAVVRDLTDRDPS</sequence>
<keyword evidence="1" id="KW-0812">Transmembrane</keyword>
<dbReference type="EMBL" id="CP023445">
    <property type="protein sequence ID" value="ATE52452.1"/>
    <property type="molecule type" value="Genomic_DNA"/>
</dbReference>
<gene>
    <name evidence="4" type="ORF">CNX65_03410</name>
</gene>
<keyword evidence="1" id="KW-0472">Membrane</keyword>
<evidence type="ECO:0000313" key="5">
    <source>
        <dbReference type="Proteomes" id="UP000218505"/>
    </source>
</evidence>
<evidence type="ECO:0000259" key="3">
    <source>
        <dbReference type="Pfam" id="PF13559"/>
    </source>
</evidence>
<reference evidence="4" key="1">
    <citation type="submission" date="2017-09" db="EMBL/GenBank/DDBJ databases">
        <title>Complete Genome Sequence of ansamitocin-producing Bacterium Actinosynnema pretiosum X47.</title>
        <authorList>
            <person name="Cao G."/>
            <person name="Zong G."/>
            <person name="Zhong C."/>
            <person name="Fu J."/>
        </authorList>
    </citation>
    <scope>NUCLEOTIDE SEQUENCE [LARGE SCALE GENOMIC DNA]</scope>
    <source>
        <strain evidence="4">X47</strain>
    </source>
</reference>
<keyword evidence="1" id="KW-1133">Transmembrane helix</keyword>
<keyword evidence="5" id="KW-1185">Reference proteome</keyword>
<proteinExistence type="predicted"/>
<evidence type="ECO:0000256" key="1">
    <source>
        <dbReference type="SAM" id="Phobius"/>
    </source>
</evidence>
<dbReference type="Proteomes" id="UP000218505">
    <property type="component" value="Chromosome"/>
</dbReference>
<name>A0A290Z0C5_9PSEU</name>
<organism evidence="4 5">
    <name type="scientific">Actinosynnema pretiosum</name>
    <dbReference type="NCBI Taxonomy" id="42197"/>
    <lineage>
        <taxon>Bacteria</taxon>
        <taxon>Bacillati</taxon>
        <taxon>Actinomycetota</taxon>
        <taxon>Actinomycetes</taxon>
        <taxon>Pseudonocardiales</taxon>
        <taxon>Pseudonocardiaceae</taxon>
        <taxon>Actinosynnema</taxon>
    </lineage>
</organism>
<dbReference type="AlphaFoldDB" id="A0A290Z0C5"/>
<dbReference type="InterPro" id="IPR025403">
    <property type="entry name" value="TgpA-like_C"/>
</dbReference>
<evidence type="ECO:0000313" key="4">
    <source>
        <dbReference type="EMBL" id="ATE52452.1"/>
    </source>
</evidence>